<sequence length="217" mass="24731">MVQIAQLSELAKTLSALKSYQSIEPQTGAVVNNIKYLQGNPRQYRFNGQNGRFNINGIKDLGNSLEFSPVAWRIFYAELFGRKNRDLWAELFFIDADNCVCSIMFNNTSAQILQTMLSQLVYDGLLLESVILRVISEKRTNEKANGTYYVAQFTYSETPPESLIIQKEYAADFMVFRQDTITDAEEITFCSDSYRSPALLSRKEYLVSNIECSAELT</sequence>
<keyword evidence="2" id="KW-1185">Reference proteome</keyword>
<organism evidence="1 2">
    <name type="scientific">Lacihabitans soyangensis</name>
    <dbReference type="NCBI Taxonomy" id="869394"/>
    <lineage>
        <taxon>Bacteria</taxon>
        <taxon>Pseudomonadati</taxon>
        <taxon>Bacteroidota</taxon>
        <taxon>Cytophagia</taxon>
        <taxon>Cytophagales</taxon>
        <taxon>Leadbetterellaceae</taxon>
        <taxon>Lacihabitans</taxon>
    </lineage>
</organism>
<evidence type="ECO:0000313" key="2">
    <source>
        <dbReference type="Proteomes" id="UP001204144"/>
    </source>
</evidence>
<dbReference type="RefSeq" id="WP_255037847.1">
    <property type="nucleotide sequence ID" value="NZ_RJUF01000060.1"/>
</dbReference>
<dbReference type="AlphaFoldDB" id="A0AAE3H2W1"/>
<dbReference type="EMBL" id="RJUF01000060">
    <property type="protein sequence ID" value="MCP9764089.1"/>
    <property type="molecule type" value="Genomic_DNA"/>
</dbReference>
<proteinExistence type="predicted"/>
<protein>
    <submittedName>
        <fullName evidence="1">Uncharacterized protein</fullName>
    </submittedName>
</protein>
<name>A0AAE3H2W1_9BACT</name>
<dbReference type="Proteomes" id="UP001204144">
    <property type="component" value="Unassembled WGS sequence"/>
</dbReference>
<comment type="caution">
    <text evidence="1">The sequence shown here is derived from an EMBL/GenBank/DDBJ whole genome shotgun (WGS) entry which is preliminary data.</text>
</comment>
<evidence type="ECO:0000313" key="1">
    <source>
        <dbReference type="EMBL" id="MCP9764089.1"/>
    </source>
</evidence>
<gene>
    <name evidence="1" type="ORF">EGI31_14125</name>
</gene>
<reference evidence="1 2" key="1">
    <citation type="submission" date="2018-11" db="EMBL/GenBank/DDBJ databases">
        <title>Novel bacteria species description.</title>
        <authorList>
            <person name="Han J.-H."/>
        </authorList>
    </citation>
    <scope>NUCLEOTIDE SEQUENCE [LARGE SCALE GENOMIC DNA]</scope>
    <source>
        <strain evidence="1 2">KCTC23259</strain>
    </source>
</reference>
<accession>A0AAE3H2W1</accession>